<reference evidence="1" key="1">
    <citation type="submission" date="2018-02" db="EMBL/GenBank/DDBJ databases">
        <title>Rhizophora mucronata_Transcriptome.</title>
        <authorList>
            <person name="Meera S.P."/>
            <person name="Sreeshan A."/>
            <person name="Augustine A."/>
        </authorList>
    </citation>
    <scope>NUCLEOTIDE SEQUENCE</scope>
    <source>
        <tissue evidence="1">Leaf</tissue>
    </source>
</reference>
<dbReference type="EMBL" id="GGEC01004150">
    <property type="protein sequence ID" value="MBW84633.1"/>
    <property type="molecule type" value="Transcribed_RNA"/>
</dbReference>
<proteinExistence type="predicted"/>
<name>A0A2P2ITV1_RHIMU</name>
<accession>A0A2P2ITV1</accession>
<organism evidence="1">
    <name type="scientific">Rhizophora mucronata</name>
    <name type="common">Asiatic mangrove</name>
    <dbReference type="NCBI Taxonomy" id="61149"/>
    <lineage>
        <taxon>Eukaryota</taxon>
        <taxon>Viridiplantae</taxon>
        <taxon>Streptophyta</taxon>
        <taxon>Embryophyta</taxon>
        <taxon>Tracheophyta</taxon>
        <taxon>Spermatophyta</taxon>
        <taxon>Magnoliopsida</taxon>
        <taxon>eudicotyledons</taxon>
        <taxon>Gunneridae</taxon>
        <taxon>Pentapetalae</taxon>
        <taxon>rosids</taxon>
        <taxon>fabids</taxon>
        <taxon>Malpighiales</taxon>
        <taxon>Rhizophoraceae</taxon>
        <taxon>Rhizophora</taxon>
    </lineage>
</organism>
<sequence length="34" mass="3916">MAVPFFLFWNRAKLPKDSYKSSTSVSLLHSPRFG</sequence>
<protein>
    <submittedName>
        <fullName evidence="1">Uncharacterized protein</fullName>
    </submittedName>
</protein>
<evidence type="ECO:0000313" key="1">
    <source>
        <dbReference type="EMBL" id="MBW84633.1"/>
    </source>
</evidence>
<dbReference type="AlphaFoldDB" id="A0A2P2ITV1"/>